<dbReference type="GO" id="GO:0004143">
    <property type="term" value="F:ATP-dependent diacylglycerol kinase activity"/>
    <property type="evidence" value="ECO:0007669"/>
    <property type="project" value="InterPro"/>
</dbReference>
<sequence>MAKRRVTQFHRSLLLVLVVNLICWPLFGWLGALAVDSLIAIQLATGMRWQAGVVRSSRLAEIVEHLHLQRRIQHAFSGLAIIVVFLFVGRAGRVMGSFVAWVFMFCLTQLRLKFPAVNKWYVSNFGNILRRHERFAAPGAQHFLLGTCLSAVFFSYSVLILAVGFLSFGDPVAAIVGITWKGLTKSRQEVEESVKHRRRMEVEPDDAEEAGDKREGEVEMPPCQGGTRATETRVHDDACKGAIHRLQNEQGECENAHLNPPVPQLDTDTGGKEKGEEGKVNEKGGHKEKQRPLVSFLHGKSLVGFLGCAFVCFLVTMVVLFAPYGIRKLASTCFSDPEMASLSSSPLTIQTCRLLGPVLPGSPSRQMDQEGTQSPVLVLGDCGGDGRAGMIEISLVLLFATACGVCGAVAEGVEFRGVDDNLSLPVVAGALLECLIGLISILGNNVVCKELASCHVAFWCKGFDDWKQGRL</sequence>
<protein>
    <submittedName>
        <fullName evidence="3">Uncharacterized protein</fullName>
    </submittedName>
</protein>
<keyword evidence="2" id="KW-0812">Transmembrane</keyword>
<feature type="compositionally biased region" description="Basic and acidic residues" evidence="1">
    <location>
        <begin position="269"/>
        <end position="287"/>
    </location>
</feature>
<evidence type="ECO:0000256" key="2">
    <source>
        <dbReference type="SAM" id="Phobius"/>
    </source>
</evidence>
<feature type="transmembrane region" description="Helical" evidence="2">
    <location>
        <begin position="12"/>
        <end position="31"/>
    </location>
</feature>
<dbReference type="GO" id="GO:0005789">
    <property type="term" value="C:endoplasmic reticulum membrane"/>
    <property type="evidence" value="ECO:0007669"/>
    <property type="project" value="TreeGrafter"/>
</dbReference>
<proteinExistence type="predicted"/>
<dbReference type="PANTHER" id="PTHR31303:SF1">
    <property type="entry name" value="CTP-DEPENDENT DIACYLGLYCEROL KINASE 1"/>
    <property type="match status" value="1"/>
</dbReference>
<keyword evidence="2" id="KW-0472">Membrane</keyword>
<gene>
    <name evidence="3" type="ORF">Cvel_4469</name>
</gene>
<dbReference type="VEuPathDB" id="CryptoDB:Cvel_4469"/>
<feature type="transmembrane region" description="Helical" evidence="2">
    <location>
        <begin position="393"/>
        <end position="410"/>
    </location>
</feature>
<dbReference type="AlphaFoldDB" id="A0A0G4GC77"/>
<keyword evidence="2" id="KW-1133">Transmembrane helix</keyword>
<name>A0A0G4GC77_9ALVE</name>
<evidence type="ECO:0000313" key="3">
    <source>
        <dbReference type="EMBL" id="CEM26451.1"/>
    </source>
</evidence>
<feature type="transmembrane region" description="Helical" evidence="2">
    <location>
        <begin position="143"/>
        <end position="166"/>
    </location>
</feature>
<feature type="region of interest" description="Disordered" evidence="1">
    <location>
        <begin position="189"/>
        <end position="231"/>
    </location>
</feature>
<feature type="transmembrane region" description="Helical" evidence="2">
    <location>
        <begin position="75"/>
        <end position="92"/>
    </location>
</feature>
<dbReference type="InterPro" id="IPR037997">
    <property type="entry name" value="Dgk1-like"/>
</dbReference>
<accession>A0A0G4GC77</accession>
<dbReference type="PANTHER" id="PTHR31303">
    <property type="entry name" value="CTP-DEPENDENT DIACYLGLYCEROL KINASE 1"/>
    <property type="match status" value="1"/>
</dbReference>
<feature type="transmembrane region" description="Helical" evidence="2">
    <location>
        <begin position="422"/>
        <end position="443"/>
    </location>
</feature>
<feature type="region of interest" description="Disordered" evidence="1">
    <location>
        <begin position="253"/>
        <end position="287"/>
    </location>
</feature>
<feature type="transmembrane region" description="Helical" evidence="2">
    <location>
        <begin position="302"/>
        <end position="322"/>
    </location>
</feature>
<evidence type="ECO:0000256" key="1">
    <source>
        <dbReference type="SAM" id="MobiDB-lite"/>
    </source>
</evidence>
<organism evidence="3">
    <name type="scientific">Chromera velia CCMP2878</name>
    <dbReference type="NCBI Taxonomy" id="1169474"/>
    <lineage>
        <taxon>Eukaryota</taxon>
        <taxon>Sar</taxon>
        <taxon>Alveolata</taxon>
        <taxon>Colpodellida</taxon>
        <taxon>Chromeraceae</taxon>
        <taxon>Chromera</taxon>
    </lineage>
</organism>
<reference evidence="3" key="1">
    <citation type="submission" date="2014-11" db="EMBL/GenBank/DDBJ databases">
        <authorList>
            <person name="Otto D Thomas"/>
            <person name="Naeem Raeece"/>
        </authorList>
    </citation>
    <scope>NUCLEOTIDE SEQUENCE</scope>
</reference>
<dbReference type="GO" id="GO:0006654">
    <property type="term" value="P:phosphatidic acid biosynthetic process"/>
    <property type="evidence" value="ECO:0007669"/>
    <property type="project" value="TreeGrafter"/>
</dbReference>
<dbReference type="EMBL" id="CDMZ01001059">
    <property type="protein sequence ID" value="CEM26451.1"/>
    <property type="molecule type" value="Genomic_DNA"/>
</dbReference>